<feature type="domain" description="3'-5' exoribonuclease Rv2179c-like" evidence="1">
    <location>
        <begin position="5"/>
        <end position="188"/>
    </location>
</feature>
<evidence type="ECO:0000259" key="1">
    <source>
        <dbReference type="Pfam" id="PF16473"/>
    </source>
</evidence>
<dbReference type="KEGG" id="vg:9926454"/>
<dbReference type="InterPro" id="IPR033390">
    <property type="entry name" value="Rv2179c-like"/>
</dbReference>
<evidence type="ECO:0000313" key="2">
    <source>
        <dbReference type="EMBL" id="ADG59920.1"/>
    </source>
</evidence>
<accession>E5EPF4</accession>
<dbReference type="InterPro" id="IPR036397">
    <property type="entry name" value="RNaseH_sf"/>
</dbReference>
<reference evidence="2 3" key="1">
    <citation type="journal article" date="2010" name="Virol. J.">
        <title>Genomes of the T4-related bacteriophages as windows on microbial genome evolution.</title>
        <authorList>
            <person name="Petrov V.M."/>
            <person name="Ratnayaka S."/>
            <person name="Nolan J.M."/>
            <person name="Miller E.S."/>
            <person name="Karam J.D."/>
        </authorList>
    </citation>
    <scope>NUCLEOTIDE SEQUENCE [LARGE SCALE GENOMIC DNA]</scope>
</reference>
<dbReference type="Gene3D" id="3.30.420.10">
    <property type="entry name" value="Ribonuclease H-like superfamily/Ribonuclease H"/>
    <property type="match status" value="1"/>
</dbReference>
<dbReference type="Pfam" id="PF16473">
    <property type="entry name" value="Rv2179c-like"/>
    <property type="match status" value="1"/>
</dbReference>
<dbReference type="EMBL" id="HM004124">
    <property type="protein sequence ID" value="ADG59920.1"/>
    <property type="molecule type" value="Genomic_DNA"/>
</dbReference>
<sequence length="222" mass="25163">MPVYNDFVIDYETLDNKATAVVVDMSVVVFDPDPTKMQTFEELVAKGKRFKLSLASQKGVRTTNTATINWWREQSEAARVNLKASPDDLTVEEAIHGLIEFLKANNVHPKKSLGWCRGMSFDFPILVDMIRQTFKTDITDEVEPIKFWAQRDIRTAIEAMLLTRGLSKTPLRKGMLDGFVAHDSIHDCAKDVIMLKMAARYAMGLEDVPAHEDCDPETVKKR</sequence>
<gene>
    <name evidence="2" type="primary">dexA</name>
    <name evidence="2" type="ORF">Acj9p020</name>
</gene>
<organism evidence="2 3">
    <name type="scientific">Acinetobacter phage Acj9</name>
    <dbReference type="NCBI Taxonomy" id="760939"/>
    <lineage>
        <taxon>Viruses</taxon>
        <taxon>Duplodnaviria</taxon>
        <taxon>Heunggongvirae</taxon>
        <taxon>Uroviricota</taxon>
        <taxon>Caudoviricetes</taxon>
        <taxon>Pantevenvirales</taxon>
        <taxon>Straboviridae</taxon>
        <taxon>Twarogvirinae</taxon>
        <taxon>Acajnonavirus</taxon>
        <taxon>Acajnonavirus acj9</taxon>
    </lineage>
</organism>
<dbReference type="GO" id="GO:0003676">
    <property type="term" value="F:nucleic acid binding"/>
    <property type="evidence" value="ECO:0007669"/>
    <property type="project" value="InterPro"/>
</dbReference>
<evidence type="ECO:0000313" key="3">
    <source>
        <dbReference type="Proteomes" id="UP000008731"/>
    </source>
</evidence>
<keyword evidence="2" id="KW-0269">Exonuclease</keyword>
<keyword evidence="3" id="KW-1185">Reference proteome</keyword>
<protein>
    <submittedName>
        <fullName evidence="2">DexA exonuclease A</fullName>
    </submittedName>
</protein>
<dbReference type="OrthoDB" id="13707at10239"/>
<proteinExistence type="predicted"/>
<dbReference type="RefSeq" id="YP_004010157.1">
    <property type="nucleotide sequence ID" value="NC_014663.1"/>
</dbReference>
<keyword evidence="2" id="KW-0540">Nuclease</keyword>
<keyword evidence="2" id="KW-0378">Hydrolase</keyword>
<name>E5EPF4_9CAUD</name>
<dbReference type="GO" id="GO:0004527">
    <property type="term" value="F:exonuclease activity"/>
    <property type="evidence" value="ECO:0007669"/>
    <property type="project" value="UniProtKB-KW"/>
</dbReference>
<dbReference type="GeneID" id="9926454"/>
<dbReference type="Proteomes" id="UP000008731">
    <property type="component" value="Segment"/>
</dbReference>